<proteinExistence type="predicted"/>
<dbReference type="Proteomes" id="UP001432027">
    <property type="component" value="Unassembled WGS sequence"/>
</dbReference>
<organism evidence="1 2">
    <name type="scientific">Pristionchus entomophagus</name>
    <dbReference type="NCBI Taxonomy" id="358040"/>
    <lineage>
        <taxon>Eukaryota</taxon>
        <taxon>Metazoa</taxon>
        <taxon>Ecdysozoa</taxon>
        <taxon>Nematoda</taxon>
        <taxon>Chromadorea</taxon>
        <taxon>Rhabditida</taxon>
        <taxon>Rhabditina</taxon>
        <taxon>Diplogasteromorpha</taxon>
        <taxon>Diplogasteroidea</taxon>
        <taxon>Neodiplogasteridae</taxon>
        <taxon>Pristionchus</taxon>
    </lineage>
</organism>
<reference evidence="1" key="1">
    <citation type="submission" date="2023-10" db="EMBL/GenBank/DDBJ databases">
        <title>Genome assembly of Pristionchus species.</title>
        <authorList>
            <person name="Yoshida K."/>
            <person name="Sommer R.J."/>
        </authorList>
    </citation>
    <scope>NUCLEOTIDE SEQUENCE</scope>
    <source>
        <strain evidence="1">RS0144</strain>
    </source>
</reference>
<keyword evidence="2" id="KW-1185">Reference proteome</keyword>
<comment type="caution">
    <text evidence="1">The sequence shown here is derived from an EMBL/GenBank/DDBJ whole genome shotgun (WGS) entry which is preliminary data.</text>
</comment>
<accession>A0AAV5SCT6</accession>
<gene>
    <name evidence="1" type="ORF">PENTCL1PPCAC_2804</name>
</gene>
<dbReference type="EMBL" id="BTSX01000001">
    <property type="protein sequence ID" value="GMS80629.1"/>
    <property type="molecule type" value="Genomic_DNA"/>
</dbReference>
<evidence type="ECO:0000313" key="2">
    <source>
        <dbReference type="Proteomes" id="UP001432027"/>
    </source>
</evidence>
<dbReference type="AlphaFoldDB" id="A0AAV5SCT6"/>
<name>A0AAV5SCT6_9BILA</name>
<evidence type="ECO:0000313" key="1">
    <source>
        <dbReference type="EMBL" id="GMS80629.1"/>
    </source>
</evidence>
<sequence>MSGTKYQYCSYFEKRHMSENCMGKQCCFPSLTSSGFVLLAVVEVVDTPEAFSYDKQSIVVVKEEKWCSIRMLVA</sequence>
<feature type="non-terminal residue" evidence="1">
    <location>
        <position position="74"/>
    </location>
</feature>
<protein>
    <submittedName>
        <fullName evidence="1">Uncharacterized protein</fullName>
    </submittedName>
</protein>